<evidence type="ECO:0000313" key="8">
    <source>
        <dbReference type="Proteomes" id="UP001055102"/>
    </source>
</evidence>
<reference evidence="7" key="2">
    <citation type="submission" date="2021-08" db="EMBL/GenBank/DDBJ databases">
        <authorList>
            <person name="Tani A."/>
            <person name="Ola A."/>
            <person name="Ogura Y."/>
            <person name="Katsura K."/>
            <person name="Hayashi T."/>
        </authorList>
    </citation>
    <scope>NUCLEOTIDE SEQUENCE</scope>
    <source>
        <strain evidence="7">LMG 23639</strain>
    </source>
</reference>
<dbReference type="Pfam" id="PF00239">
    <property type="entry name" value="Resolvase"/>
    <property type="match status" value="1"/>
</dbReference>
<dbReference type="Gene3D" id="3.40.50.1390">
    <property type="entry name" value="Resolvase, N-terminal catalytic domain"/>
    <property type="match status" value="1"/>
</dbReference>
<evidence type="ECO:0000259" key="6">
    <source>
        <dbReference type="PROSITE" id="PS51737"/>
    </source>
</evidence>
<keyword evidence="2" id="KW-0238">DNA-binding</keyword>
<feature type="domain" description="Recombinase" evidence="6">
    <location>
        <begin position="186"/>
        <end position="282"/>
    </location>
</feature>
<accession>A0ABQ4SZ83</accession>
<keyword evidence="8" id="KW-1185">Reference proteome</keyword>
<name>A0ABQ4SZ83_9HYPH</name>
<dbReference type="InterPro" id="IPR050639">
    <property type="entry name" value="SSR_resolvase"/>
</dbReference>
<dbReference type="SMART" id="SM00857">
    <property type="entry name" value="Resolvase"/>
    <property type="match status" value="1"/>
</dbReference>
<reference evidence="7" key="1">
    <citation type="journal article" date="2021" name="Front. Microbiol.">
        <title>Comprehensive Comparative Genomics and Phenotyping of Methylobacterium Species.</title>
        <authorList>
            <person name="Alessa O."/>
            <person name="Ogura Y."/>
            <person name="Fujitani Y."/>
            <person name="Takami H."/>
            <person name="Hayashi T."/>
            <person name="Sahin N."/>
            <person name="Tani A."/>
        </authorList>
    </citation>
    <scope>NUCLEOTIDE SEQUENCE</scope>
    <source>
        <strain evidence="7">LMG 23639</strain>
    </source>
</reference>
<dbReference type="PANTHER" id="PTHR30461:SF23">
    <property type="entry name" value="DNA RECOMBINASE-RELATED"/>
    <property type="match status" value="1"/>
</dbReference>
<dbReference type="CDD" id="cd00338">
    <property type="entry name" value="Ser_Recombinase"/>
    <property type="match status" value="1"/>
</dbReference>
<dbReference type="PROSITE" id="PS51736">
    <property type="entry name" value="RECOMBINASES_3"/>
    <property type="match status" value="1"/>
</dbReference>
<gene>
    <name evidence="7" type="ORF">AOPFMNJM_3181</name>
</gene>
<feature type="domain" description="Resolvase/invertase-type recombinase catalytic" evidence="5">
    <location>
        <begin position="28"/>
        <end position="178"/>
    </location>
</feature>
<dbReference type="Pfam" id="PF07508">
    <property type="entry name" value="Recombinase"/>
    <property type="match status" value="1"/>
</dbReference>
<dbReference type="PROSITE" id="PS51737">
    <property type="entry name" value="RECOMBINASE_DNA_BIND"/>
    <property type="match status" value="1"/>
</dbReference>
<dbReference type="Proteomes" id="UP001055102">
    <property type="component" value="Unassembled WGS sequence"/>
</dbReference>
<dbReference type="PROSITE" id="PS00397">
    <property type="entry name" value="RECOMBINASES_1"/>
    <property type="match status" value="1"/>
</dbReference>
<feature type="active site" description="O-(5'-phospho-DNA)-serine intermediate" evidence="4">
    <location>
        <position position="36"/>
    </location>
</feature>
<keyword evidence="3" id="KW-0233">DNA recombination</keyword>
<dbReference type="Gene3D" id="3.90.1750.20">
    <property type="entry name" value="Putative Large Serine Recombinase, Chain B, Domain 2"/>
    <property type="match status" value="1"/>
</dbReference>
<comment type="caution">
    <text evidence="7">The sequence shown here is derived from an EMBL/GenBank/DDBJ whole genome shotgun (WGS) entry which is preliminary data.</text>
</comment>
<dbReference type="PANTHER" id="PTHR30461">
    <property type="entry name" value="DNA-INVERTASE FROM LAMBDOID PROPHAGE"/>
    <property type="match status" value="1"/>
</dbReference>
<dbReference type="InterPro" id="IPR011109">
    <property type="entry name" value="DNA_bind_recombinase_dom"/>
</dbReference>
<dbReference type="InterPro" id="IPR006119">
    <property type="entry name" value="Resolv_N"/>
</dbReference>
<dbReference type="InterPro" id="IPR038109">
    <property type="entry name" value="DNA_bind_recomb_sf"/>
</dbReference>
<evidence type="ECO:0008006" key="9">
    <source>
        <dbReference type="Google" id="ProtNLM"/>
    </source>
</evidence>
<dbReference type="InterPro" id="IPR036162">
    <property type="entry name" value="Resolvase-like_N_sf"/>
</dbReference>
<keyword evidence="1" id="KW-0229">DNA integration</keyword>
<evidence type="ECO:0000256" key="3">
    <source>
        <dbReference type="ARBA" id="ARBA00023172"/>
    </source>
</evidence>
<proteinExistence type="predicted"/>
<evidence type="ECO:0000256" key="2">
    <source>
        <dbReference type="ARBA" id="ARBA00023125"/>
    </source>
</evidence>
<evidence type="ECO:0000256" key="4">
    <source>
        <dbReference type="PROSITE-ProRule" id="PRU10137"/>
    </source>
</evidence>
<evidence type="ECO:0000259" key="5">
    <source>
        <dbReference type="PROSITE" id="PS51736"/>
    </source>
</evidence>
<protein>
    <recommendedName>
        <fullName evidence="9">Recombinase family protein</fullName>
    </recommendedName>
</protein>
<dbReference type="SUPFAM" id="SSF53041">
    <property type="entry name" value="Resolvase-like"/>
    <property type="match status" value="1"/>
</dbReference>
<evidence type="ECO:0000256" key="1">
    <source>
        <dbReference type="ARBA" id="ARBA00022908"/>
    </source>
</evidence>
<dbReference type="RefSeq" id="WP_238277225.1">
    <property type="nucleotide sequence ID" value="NZ_BPQR01000056.1"/>
</dbReference>
<organism evidence="7 8">
    <name type="scientific">Methylobacterium jeotgali</name>
    <dbReference type="NCBI Taxonomy" id="381630"/>
    <lineage>
        <taxon>Bacteria</taxon>
        <taxon>Pseudomonadati</taxon>
        <taxon>Pseudomonadota</taxon>
        <taxon>Alphaproteobacteria</taxon>
        <taxon>Hyphomicrobiales</taxon>
        <taxon>Methylobacteriaceae</taxon>
        <taxon>Methylobacterium</taxon>
    </lineage>
</organism>
<sequence>MAASSNRARRALRRNAVQAAQRNEVRTLAVGYLRVSTEEQAQSGFGLEAQDEAVRAFARAVGLELVDVISDPGVSGTVRPADRPGFARILQLAAERRFSVLLVKRFDRVARSIALAVSTSTELDTEHGVTIRSVTESIDTGSPAGKMIFGVLSAMAEAERDAIVDRTKGGRQTKASQGGFAGGRIPYGYLSDGKGGLVIDESRRAVVERIFAENGRGATLQAIADGLNRDGIPSPRGGRWWPSNVSYLLNNQVYAGRVEYVFVSAGVATHVNRPGDHARLIR</sequence>
<evidence type="ECO:0000313" key="7">
    <source>
        <dbReference type="EMBL" id="GJE07849.1"/>
    </source>
</evidence>
<dbReference type="EMBL" id="BPQR01000056">
    <property type="protein sequence ID" value="GJE07849.1"/>
    <property type="molecule type" value="Genomic_DNA"/>
</dbReference>
<dbReference type="InterPro" id="IPR006118">
    <property type="entry name" value="Recombinase_CS"/>
</dbReference>